<keyword evidence="2 4" id="KW-0813">Transport</keyword>
<keyword evidence="7" id="KW-1185">Reference proteome</keyword>
<reference evidence="7" key="1">
    <citation type="journal article" date="2019" name="Int. J. Syst. Evol. Microbiol.">
        <title>The Global Catalogue of Microorganisms (GCM) 10K type strain sequencing project: providing services to taxonomists for standard genome sequencing and annotation.</title>
        <authorList>
            <consortium name="The Broad Institute Genomics Platform"/>
            <consortium name="The Broad Institute Genome Sequencing Center for Infectious Disease"/>
            <person name="Wu L."/>
            <person name="Ma J."/>
        </authorList>
    </citation>
    <scope>NUCLEOTIDE SEQUENCE [LARGE SCALE GENOMIC DNA]</scope>
    <source>
        <strain evidence="7">KCTC 33676</strain>
    </source>
</reference>
<evidence type="ECO:0000256" key="4">
    <source>
        <dbReference type="RuleBase" id="RU003512"/>
    </source>
</evidence>
<dbReference type="Pfam" id="PF01297">
    <property type="entry name" value="ZnuA"/>
    <property type="match status" value="1"/>
</dbReference>
<gene>
    <name evidence="6" type="ORF">ACFSUC_14325</name>
</gene>
<keyword evidence="3" id="KW-0732">Signal</keyword>
<dbReference type="PANTHER" id="PTHR42953">
    <property type="entry name" value="HIGH-AFFINITY ZINC UPTAKE SYSTEM PROTEIN ZNUA-RELATED"/>
    <property type="match status" value="1"/>
</dbReference>
<dbReference type="PRINTS" id="PR00691">
    <property type="entry name" value="ADHESINB"/>
</dbReference>
<comment type="similarity">
    <text evidence="1 4">Belongs to the bacterial solute-binding protein 9 family.</text>
</comment>
<evidence type="ECO:0000256" key="2">
    <source>
        <dbReference type="ARBA" id="ARBA00022448"/>
    </source>
</evidence>
<dbReference type="InterPro" id="IPR006129">
    <property type="entry name" value="AdhesinB"/>
</dbReference>
<evidence type="ECO:0000256" key="1">
    <source>
        <dbReference type="ARBA" id="ARBA00011028"/>
    </source>
</evidence>
<feature type="region of interest" description="Disordered" evidence="5">
    <location>
        <begin position="140"/>
        <end position="215"/>
    </location>
</feature>
<name>A0ABW5RDD7_9BACL</name>
<dbReference type="SUPFAM" id="SSF53807">
    <property type="entry name" value="Helical backbone' metal receptor"/>
    <property type="match status" value="1"/>
</dbReference>
<comment type="caution">
    <text evidence="6">The sequence shown here is derived from an EMBL/GenBank/DDBJ whole genome shotgun (WGS) entry which is preliminary data.</text>
</comment>
<evidence type="ECO:0000313" key="6">
    <source>
        <dbReference type="EMBL" id="MFD2672740.1"/>
    </source>
</evidence>
<dbReference type="PRINTS" id="PR00690">
    <property type="entry name" value="ADHESNFAMILY"/>
</dbReference>
<dbReference type="Proteomes" id="UP001597497">
    <property type="component" value="Unassembled WGS sequence"/>
</dbReference>
<evidence type="ECO:0000256" key="3">
    <source>
        <dbReference type="ARBA" id="ARBA00022729"/>
    </source>
</evidence>
<organism evidence="6 7">
    <name type="scientific">Marinicrinis sediminis</name>
    <dbReference type="NCBI Taxonomy" id="1652465"/>
    <lineage>
        <taxon>Bacteria</taxon>
        <taxon>Bacillati</taxon>
        <taxon>Bacillota</taxon>
        <taxon>Bacilli</taxon>
        <taxon>Bacillales</taxon>
        <taxon>Paenibacillaceae</taxon>
    </lineage>
</organism>
<dbReference type="Gene3D" id="3.40.50.1980">
    <property type="entry name" value="Nitrogenase molybdenum iron protein domain"/>
    <property type="match status" value="2"/>
</dbReference>
<dbReference type="RefSeq" id="WP_379930303.1">
    <property type="nucleotide sequence ID" value="NZ_JBHUMM010000043.1"/>
</dbReference>
<accession>A0ABW5RDD7</accession>
<proteinExistence type="inferred from homology"/>
<dbReference type="PROSITE" id="PS51257">
    <property type="entry name" value="PROKAR_LIPOPROTEIN"/>
    <property type="match status" value="1"/>
</dbReference>
<dbReference type="InterPro" id="IPR050492">
    <property type="entry name" value="Bact_metal-bind_prot9"/>
</dbReference>
<protein>
    <submittedName>
        <fullName evidence="6">Metal ABC transporter solute-binding protein, Zn/Mn family</fullName>
    </submittedName>
</protein>
<dbReference type="EMBL" id="JBHUMM010000043">
    <property type="protein sequence ID" value="MFD2672740.1"/>
    <property type="molecule type" value="Genomic_DNA"/>
</dbReference>
<dbReference type="InterPro" id="IPR006128">
    <property type="entry name" value="Lipoprotein_PsaA-like"/>
</dbReference>
<evidence type="ECO:0000256" key="5">
    <source>
        <dbReference type="SAM" id="MobiDB-lite"/>
    </source>
</evidence>
<dbReference type="InterPro" id="IPR006127">
    <property type="entry name" value="ZnuA-like"/>
</dbReference>
<evidence type="ECO:0000313" key="7">
    <source>
        <dbReference type="Proteomes" id="UP001597497"/>
    </source>
</evidence>
<feature type="compositionally biased region" description="Basic and acidic residues" evidence="5">
    <location>
        <begin position="142"/>
        <end position="213"/>
    </location>
</feature>
<sequence>MNGTKRVGKGKHMKRVKWMVLIAVMILLLSACTNQNEFERVEGKVNVVTTFYPLQFLAEEIGGESAHVINLVPTGVDSHDWTPKSQDLLNMKKADMFIYNGAGFEGWVDDFLSGMDQDHDMKVVEASEGASFIYPSEVEMEEDHHQDENSHQEDKEHEEEHHDEHEEHGHEEEEHSKQEEHGHEEENHHEHEEEHAEEDAHAGHDHGDHDIDPHLWTSPKQLMWMAENVKEGFIAADPENQQQYEQNFSALLEELSELDAGIRQIVEQAARTDIVVSHNAYSYLARDYGLNQISVMGLSPEAEPTAKDIKQVSDFIKEHEVQYILFEELVSPEIAQMLSNDLGIETLVFNPLEGLTDEQNQQNENYISIMKENIETLKKALQ</sequence>
<dbReference type="PANTHER" id="PTHR42953:SF3">
    <property type="entry name" value="HIGH-AFFINITY ZINC UPTAKE SYSTEM PROTEIN ZNUA"/>
    <property type="match status" value="1"/>
</dbReference>